<feature type="compositionally biased region" description="Basic and acidic residues" evidence="8">
    <location>
        <begin position="314"/>
        <end position="329"/>
    </location>
</feature>
<feature type="transmembrane region" description="Helical" evidence="9">
    <location>
        <begin position="437"/>
        <end position="458"/>
    </location>
</feature>
<feature type="compositionally biased region" description="Pro residues" evidence="8">
    <location>
        <begin position="481"/>
        <end position="502"/>
    </location>
</feature>
<keyword evidence="12" id="KW-1185">Reference proteome</keyword>
<dbReference type="CDD" id="cd14014">
    <property type="entry name" value="STKc_PknB_like"/>
    <property type="match status" value="1"/>
</dbReference>
<feature type="compositionally biased region" description="Low complexity" evidence="8">
    <location>
        <begin position="332"/>
        <end position="356"/>
    </location>
</feature>
<dbReference type="EMBL" id="JAZEWV010000021">
    <property type="protein sequence ID" value="MEE4544776.1"/>
    <property type="molecule type" value="Genomic_DNA"/>
</dbReference>
<name>A0ABU7PG45_9ACTN</name>
<reference evidence="11 12" key="1">
    <citation type="submission" date="2023-12" db="EMBL/GenBank/DDBJ databases">
        <title>Streptomyces sp. V4-01.</title>
        <authorList>
            <person name="Somphong A."/>
            <person name="Phongsopitanun W."/>
        </authorList>
    </citation>
    <scope>NUCLEOTIDE SEQUENCE [LARGE SCALE GENOMIC DNA]</scope>
    <source>
        <strain evidence="11 12">V4-01</strain>
    </source>
</reference>
<dbReference type="RefSeq" id="WP_330797874.1">
    <property type="nucleotide sequence ID" value="NZ_JAZEWV010000021.1"/>
</dbReference>
<proteinExistence type="predicted"/>
<dbReference type="Gene3D" id="3.30.200.20">
    <property type="entry name" value="Phosphorylase Kinase, domain 1"/>
    <property type="match status" value="1"/>
</dbReference>
<keyword evidence="2" id="KW-0723">Serine/threonine-protein kinase</keyword>
<dbReference type="SUPFAM" id="SSF56112">
    <property type="entry name" value="Protein kinase-like (PK-like)"/>
    <property type="match status" value="1"/>
</dbReference>
<keyword evidence="4 7" id="KW-0547">Nucleotide-binding</keyword>
<evidence type="ECO:0000256" key="4">
    <source>
        <dbReference type="ARBA" id="ARBA00022741"/>
    </source>
</evidence>
<evidence type="ECO:0000256" key="3">
    <source>
        <dbReference type="ARBA" id="ARBA00022679"/>
    </source>
</evidence>
<dbReference type="PROSITE" id="PS50011">
    <property type="entry name" value="PROTEIN_KINASE_DOM"/>
    <property type="match status" value="1"/>
</dbReference>
<dbReference type="SMART" id="SM00220">
    <property type="entry name" value="S_TKc"/>
    <property type="match status" value="1"/>
</dbReference>
<evidence type="ECO:0000313" key="11">
    <source>
        <dbReference type="EMBL" id="MEE4544776.1"/>
    </source>
</evidence>
<keyword evidence="5 11" id="KW-0418">Kinase</keyword>
<feature type="region of interest" description="Disordered" evidence="8">
    <location>
        <begin position="465"/>
        <end position="527"/>
    </location>
</feature>
<keyword evidence="9" id="KW-1133">Transmembrane helix</keyword>
<keyword evidence="9" id="KW-0812">Transmembrane</keyword>
<feature type="compositionally biased region" description="Low complexity" evidence="8">
    <location>
        <begin position="369"/>
        <end position="381"/>
    </location>
</feature>
<keyword evidence="3 11" id="KW-0808">Transferase</keyword>
<feature type="compositionally biased region" description="Pro residues" evidence="8">
    <location>
        <begin position="509"/>
        <end position="523"/>
    </location>
</feature>
<evidence type="ECO:0000256" key="8">
    <source>
        <dbReference type="SAM" id="MobiDB-lite"/>
    </source>
</evidence>
<sequence length="670" mass="69534">MASKEGDGPHPSPLPGTVAGRYRVSARLGRGGMGTVWRATDELLHRQVAVKELHLHHEGLTAREFALRRERALREARSAAQIRHPHVVVVHDVVEHQAHPWIVMELIDGDSLAGILEREGPLEVREAARLGAAMAAALQAAHDKGVHHRDVKPANVLVERGTGRAVLTDFGIARVSGTSTISETGAFVGSPEYTAPERMSGRDAGLASDLWSLGVLLCAAVLGQSPFRRDSIGEIVHAVAIDDIVPPASLGALQPVIARLLDRDPEVRLGAEQAHAALSALARGAAPPAARSGDCRGREPAPDPAGTGARAPHRPAEEAPDGRTLHLTEPHTGPARSAPTPAGPTRPAGPSHSDAAADADHADDEEAAATRADAAPTRAAPDVPAVEGVFELSGTADPAVRAGATRDTEAGLRTGTVRTTPRSHRARRRRRARAETTAVGVVVILAIAAGAVTTLLIAHRGQNNARAGAGASNGPADHGGGPPPGPPGPGGPGGPGGGPPPYDASAPPGYGPPPGAPGTPPLPQGYRLFRDPAHFALVLPEGYVPDAAAARSYRSPDATAARRLRLAEQDRPAAAQSAYAALRARGQHGPATYPGYRGGSVTATVQHGKQAALWEFTYDGSGRDAGTRLIQEVLWSENGRTYELTLSAPAARAAEGRLVFETVRATFWPG</sequence>
<dbReference type="Pfam" id="PF00069">
    <property type="entry name" value="Pkinase"/>
    <property type="match status" value="1"/>
</dbReference>
<feature type="binding site" evidence="7">
    <location>
        <position position="51"/>
    </location>
    <ligand>
        <name>ATP</name>
        <dbReference type="ChEBI" id="CHEBI:30616"/>
    </ligand>
</feature>
<evidence type="ECO:0000256" key="1">
    <source>
        <dbReference type="ARBA" id="ARBA00012513"/>
    </source>
</evidence>
<feature type="region of interest" description="Disordered" evidence="8">
    <location>
        <begin position="282"/>
        <end position="381"/>
    </location>
</feature>
<gene>
    <name evidence="11" type="ORF">V2S66_22760</name>
</gene>
<dbReference type="PROSITE" id="PS00108">
    <property type="entry name" value="PROTEIN_KINASE_ST"/>
    <property type="match status" value="1"/>
</dbReference>
<evidence type="ECO:0000313" key="12">
    <source>
        <dbReference type="Proteomes" id="UP001344658"/>
    </source>
</evidence>
<evidence type="ECO:0000256" key="5">
    <source>
        <dbReference type="ARBA" id="ARBA00022777"/>
    </source>
</evidence>
<evidence type="ECO:0000256" key="6">
    <source>
        <dbReference type="ARBA" id="ARBA00022840"/>
    </source>
</evidence>
<feature type="compositionally biased region" description="Basic residues" evidence="8">
    <location>
        <begin position="421"/>
        <end position="432"/>
    </location>
</feature>
<feature type="domain" description="Protein kinase" evidence="10">
    <location>
        <begin position="22"/>
        <end position="278"/>
    </location>
</feature>
<evidence type="ECO:0000259" key="10">
    <source>
        <dbReference type="PROSITE" id="PS50011"/>
    </source>
</evidence>
<dbReference type="GO" id="GO:0004674">
    <property type="term" value="F:protein serine/threonine kinase activity"/>
    <property type="evidence" value="ECO:0007669"/>
    <property type="project" value="UniProtKB-EC"/>
</dbReference>
<dbReference type="InterPro" id="IPR017441">
    <property type="entry name" value="Protein_kinase_ATP_BS"/>
</dbReference>
<feature type="compositionally biased region" description="Low complexity" evidence="8">
    <location>
        <begin position="282"/>
        <end position="292"/>
    </location>
</feature>
<comment type="caution">
    <text evidence="11">The sequence shown here is derived from an EMBL/GenBank/DDBJ whole genome shotgun (WGS) entry which is preliminary data.</text>
</comment>
<dbReference type="Proteomes" id="UP001344658">
    <property type="component" value="Unassembled WGS sequence"/>
</dbReference>
<feature type="compositionally biased region" description="Low complexity" evidence="8">
    <location>
        <begin position="465"/>
        <end position="476"/>
    </location>
</feature>
<organism evidence="11 12">
    <name type="scientific">Actinacidiphila polyblastidii</name>
    <dbReference type="NCBI Taxonomy" id="3110430"/>
    <lineage>
        <taxon>Bacteria</taxon>
        <taxon>Bacillati</taxon>
        <taxon>Actinomycetota</taxon>
        <taxon>Actinomycetes</taxon>
        <taxon>Kitasatosporales</taxon>
        <taxon>Streptomycetaceae</taxon>
        <taxon>Actinacidiphila</taxon>
    </lineage>
</organism>
<dbReference type="EC" id="2.7.11.1" evidence="1"/>
<dbReference type="PROSITE" id="PS00107">
    <property type="entry name" value="PROTEIN_KINASE_ATP"/>
    <property type="match status" value="1"/>
</dbReference>
<dbReference type="InterPro" id="IPR008271">
    <property type="entry name" value="Ser/Thr_kinase_AS"/>
</dbReference>
<evidence type="ECO:0000256" key="9">
    <source>
        <dbReference type="SAM" id="Phobius"/>
    </source>
</evidence>
<protein>
    <recommendedName>
        <fullName evidence="1">non-specific serine/threonine protein kinase</fullName>
        <ecNumber evidence="1">2.7.11.1</ecNumber>
    </recommendedName>
</protein>
<keyword evidence="6 7" id="KW-0067">ATP-binding</keyword>
<dbReference type="InterPro" id="IPR000719">
    <property type="entry name" value="Prot_kinase_dom"/>
</dbReference>
<dbReference type="Gene3D" id="1.10.510.10">
    <property type="entry name" value="Transferase(Phosphotransferase) domain 1"/>
    <property type="match status" value="1"/>
</dbReference>
<dbReference type="InterPro" id="IPR011009">
    <property type="entry name" value="Kinase-like_dom_sf"/>
</dbReference>
<dbReference type="PANTHER" id="PTHR43289">
    <property type="entry name" value="MITOGEN-ACTIVATED PROTEIN KINASE KINASE KINASE 20-RELATED"/>
    <property type="match status" value="1"/>
</dbReference>
<dbReference type="PANTHER" id="PTHR43289:SF6">
    <property type="entry name" value="SERINE_THREONINE-PROTEIN KINASE NEKL-3"/>
    <property type="match status" value="1"/>
</dbReference>
<keyword evidence="9" id="KW-0472">Membrane</keyword>
<feature type="region of interest" description="Disordered" evidence="8">
    <location>
        <begin position="397"/>
        <end position="435"/>
    </location>
</feature>
<evidence type="ECO:0000256" key="2">
    <source>
        <dbReference type="ARBA" id="ARBA00022527"/>
    </source>
</evidence>
<evidence type="ECO:0000256" key="7">
    <source>
        <dbReference type="PROSITE-ProRule" id="PRU10141"/>
    </source>
</evidence>
<accession>A0ABU7PG45</accession>